<gene>
    <name evidence="3" type="ORF">DPX39_010035000</name>
</gene>
<evidence type="ECO:0000256" key="2">
    <source>
        <dbReference type="SAM" id="MobiDB-lite"/>
    </source>
</evidence>
<proteinExistence type="predicted"/>
<dbReference type="SUPFAM" id="SSF47370">
    <property type="entry name" value="Bromodomain"/>
    <property type="match status" value="1"/>
</dbReference>
<evidence type="ECO:0000256" key="1">
    <source>
        <dbReference type="ARBA" id="ARBA00023117"/>
    </source>
</evidence>
<dbReference type="Gene3D" id="1.20.920.10">
    <property type="entry name" value="Bromodomain-like"/>
    <property type="match status" value="1"/>
</dbReference>
<reference evidence="3 4" key="1">
    <citation type="submission" date="2018-09" db="EMBL/GenBank/DDBJ databases">
        <title>whole genome sequence of T. equiperdum IVM-t1 strain.</title>
        <authorList>
            <person name="Suganuma K."/>
        </authorList>
    </citation>
    <scope>NUCLEOTIDE SEQUENCE [LARGE SCALE GENOMIC DNA]</scope>
    <source>
        <strain evidence="3 4">IVM-t1</strain>
    </source>
</reference>
<evidence type="ECO:0000313" key="3">
    <source>
        <dbReference type="EMBL" id="RHW74412.1"/>
    </source>
</evidence>
<name>A0A3L6LCP5_9TRYP</name>
<accession>A0A3L6LCP5</accession>
<comment type="caution">
    <text evidence="3">The sequence shown here is derived from an EMBL/GenBank/DDBJ whole genome shotgun (WGS) entry which is preliminary data.</text>
</comment>
<dbReference type="Proteomes" id="UP000266743">
    <property type="component" value="Chromosome 1"/>
</dbReference>
<feature type="region of interest" description="Disordered" evidence="2">
    <location>
        <begin position="251"/>
        <end position="276"/>
    </location>
</feature>
<organism evidence="3 4">
    <name type="scientific">Trypanosoma brucei equiperdum</name>
    <dbReference type="NCBI Taxonomy" id="630700"/>
    <lineage>
        <taxon>Eukaryota</taxon>
        <taxon>Discoba</taxon>
        <taxon>Euglenozoa</taxon>
        <taxon>Kinetoplastea</taxon>
        <taxon>Metakinetoplastina</taxon>
        <taxon>Trypanosomatida</taxon>
        <taxon>Trypanosomatidae</taxon>
        <taxon>Trypanosoma</taxon>
    </lineage>
</organism>
<protein>
    <submittedName>
        <fullName evidence="3">Uncharacterized protein</fullName>
    </submittedName>
</protein>
<keyword evidence="1" id="KW-0103">Bromodomain</keyword>
<dbReference type="AlphaFoldDB" id="A0A3L6LCP5"/>
<dbReference type="EMBL" id="QSBY01000001">
    <property type="protein sequence ID" value="RHW74412.1"/>
    <property type="molecule type" value="Genomic_DNA"/>
</dbReference>
<dbReference type="InterPro" id="IPR036427">
    <property type="entry name" value="Bromodomain-like_sf"/>
</dbReference>
<sequence>MRHVDVLQSLMVRLVDPEEEEHDWLLISSLFYSLTKLMLPATRVKELYYHYLQVHGSRPAMEAACKDFSNKLSEKLRQRIESTTTTTAATTLAGIHRSSVSGTSAAVGVLDVTKVSAGAAGGEAGIPVGVLSGSPTVATSVWDESGFCGREAAFRKLTSEQKARWHNLRRELISPDILIDLVQQFTLVDGAAVFLAPVVPSTVMEFNGVRSGPYVTVIHQPLSLMCVKRRVLAARRDYELHKHQSGAYLPTGQNNVGVGSRKRERGNGGVTSRASAVSQPPHFSIATNSGEKGNVIRTLQELEQAVWHITANCVMFNAPESYYPYVARKFALACVAIIDDYCTQRIAGV</sequence>
<evidence type="ECO:0000313" key="4">
    <source>
        <dbReference type="Proteomes" id="UP000266743"/>
    </source>
</evidence>